<keyword evidence="1" id="KW-0812">Transmembrane</keyword>
<evidence type="ECO:0000313" key="2">
    <source>
        <dbReference type="EMBL" id="OWF44058.1"/>
    </source>
</evidence>
<accession>A0A210Q5Q2</accession>
<comment type="caution">
    <text evidence="2">The sequence shown here is derived from an EMBL/GenBank/DDBJ whole genome shotgun (WGS) entry which is preliminary data.</text>
</comment>
<gene>
    <name evidence="2" type="ORF">KP79_PYT21130</name>
</gene>
<keyword evidence="3" id="KW-1185">Reference proteome</keyword>
<dbReference type="AlphaFoldDB" id="A0A210Q5Q2"/>
<sequence>MRKTGLAMSRAVSLTLCVLAGVCTLFQLISFATQGWGIWTDKITGRKVYIGLWYSVVCDAPSGYCASISHHEEHQKNVDNNQLFKEPQYALRVWGQVIVTFAVLFCLIGCACVTMSCRMLRHKRRLNIGSAIALVSSGFLMLSVIGHWTADLSTHARIRLDNSRNIYHFPWSLLLGGLGGILALAVGATKLLLLCAELQPGEDGQGDHTYIPMTQQNSVPAPGIPEEGVTYPAQDSFHKDGEFKPTDNYKAEYPSLDMSKPQLITNCDQQNNQNDCSVKCML</sequence>
<protein>
    <submittedName>
        <fullName evidence="2">Voltage-dependent calcium channel gamma-8 subunit</fullName>
    </submittedName>
</protein>
<proteinExistence type="predicted"/>
<evidence type="ECO:0000313" key="3">
    <source>
        <dbReference type="Proteomes" id="UP000242188"/>
    </source>
</evidence>
<dbReference type="EMBL" id="NEDP02004925">
    <property type="protein sequence ID" value="OWF44058.1"/>
    <property type="molecule type" value="Genomic_DNA"/>
</dbReference>
<keyword evidence="1" id="KW-0472">Membrane</keyword>
<dbReference type="Proteomes" id="UP000242188">
    <property type="component" value="Unassembled WGS sequence"/>
</dbReference>
<name>A0A210Q5Q2_MIZYE</name>
<organism evidence="2 3">
    <name type="scientific">Mizuhopecten yessoensis</name>
    <name type="common">Japanese scallop</name>
    <name type="synonym">Patinopecten yessoensis</name>
    <dbReference type="NCBI Taxonomy" id="6573"/>
    <lineage>
        <taxon>Eukaryota</taxon>
        <taxon>Metazoa</taxon>
        <taxon>Spiralia</taxon>
        <taxon>Lophotrochozoa</taxon>
        <taxon>Mollusca</taxon>
        <taxon>Bivalvia</taxon>
        <taxon>Autobranchia</taxon>
        <taxon>Pteriomorphia</taxon>
        <taxon>Pectinida</taxon>
        <taxon>Pectinoidea</taxon>
        <taxon>Pectinidae</taxon>
        <taxon>Mizuhopecten</taxon>
    </lineage>
</organism>
<keyword evidence="1" id="KW-1133">Transmembrane helix</keyword>
<feature type="transmembrane region" description="Helical" evidence="1">
    <location>
        <begin position="126"/>
        <end position="149"/>
    </location>
</feature>
<evidence type="ECO:0000256" key="1">
    <source>
        <dbReference type="SAM" id="Phobius"/>
    </source>
</evidence>
<reference evidence="2 3" key="1">
    <citation type="journal article" date="2017" name="Nat. Ecol. Evol.">
        <title>Scallop genome provides insights into evolution of bilaterian karyotype and development.</title>
        <authorList>
            <person name="Wang S."/>
            <person name="Zhang J."/>
            <person name="Jiao W."/>
            <person name="Li J."/>
            <person name="Xun X."/>
            <person name="Sun Y."/>
            <person name="Guo X."/>
            <person name="Huan P."/>
            <person name="Dong B."/>
            <person name="Zhang L."/>
            <person name="Hu X."/>
            <person name="Sun X."/>
            <person name="Wang J."/>
            <person name="Zhao C."/>
            <person name="Wang Y."/>
            <person name="Wang D."/>
            <person name="Huang X."/>
            <person name="Wang R."/>
            <person name="Lv J."/>
            <person name="Li Y."/>
            <person name="Zhang Z."/>
            <person name="Liu B."/>
            <person name="Lu W."/>
            <person name="Hui Y."/>
            <person name="Liang J."/>
            <person name="Zhou Z."/>
            <person name="Hou R."/>
            <person name="Li X."/>
            <person name="Liu Y."/>
            <person name="Li H."/>
            <person name="Ning X."/>
            <person name="Lin Y."/>
            <person name="Zhao L."/>
            <person name="Xing Q."/>
            <person name="Dou J."/>
            <person name="Li Y."/>
            <person name="Mao J."/>
            <person name="Guo H."/>
            <person name="Dou H."/>
            <person name="Li T."/>
            <person name="Mu C."/>
            <person name="Jiang W."/>
            <person name="Fu Q."/>
            <person name="Fu X."/>
            <person name="Miao Y."/>
            <person name="Liu J."/>
            <person name="Yu Q."/>
            <person name="Li R."/>
            <person name="Liao H."/>
            <person name="Li X."/>
            <person name="Kong Y."/>
            <person name="Jiang Z."/>
            <person name="Chourrout D."/>
            <person name="Li R."/>
            <person name="Bao Z."/>
        </authorList>
    </citation>
    <scope>NUCLEOTIDE SEQUENCE [LARGE SCALE GENOMIC DNA]</scope>
    <source>
        <strain evidence="2 3">PY_sf001</strain>
    </source>
</reference>
<dbReference type="OrthoDB" id="10315372at2759"/>
<feature type="transmembrane region" description="Helical" evidence="1">
    <location>
        <begin position="169"/>
        <end position="193"/>
    </location>
</feature>
<dbReference type="Gene3D" id="1.20.140.150">
    <property type="match status" value="1"/>
</dbReference>
<feature type="transmembrane region" description="Helical" evidence="1">
    <location>
        <begin position="93"/>
        <end position="114"/>
    </location>
</feature>